<name>A0A062XR44_9BACT</name>
<dbReference type="STRING" id="1312852.EG19_00175"/>
<dbReference type="InterPro" id="IPR013154">
    <property type="entry name" value="ADH-like_N"/>
</dbReference>
<reference evidence="2 3" key="1">
    <citation type="submission" date="2014-04" db="EMBL/GenBank/DDBJ databases">
        <title>The Genome Sequence of Thermoanaerobaculum aquaticum MP-01, The First Cultivated Group 23 Acidobacterium.</title>
        <authorList>
            <person name="Stamps B.W."/>
            <person name="Losey N.A."/>
            <person name="Lawson P.A."/>
            <person name="Stevenson B.S."/>
        </authorList>
    </citation>
    <scope>NUCLEOTIDE SEQUENCE [LARGE SCALE GENOMIC DNA]</scope>
    <source>
        <strain evidence="2 3">MP-01</strain>
    </source>
</reference>
<dbReference type="InterPro" id="IPR011032">
    <property type="entry name" value="GroES-like_sf"/>
</dbReference>
<dbReference type="InterPro" id="IPR020843">
    <property type="entry name" value="ER"/>
</dbReference>
<dbReference type="Pfam" id="PF13602">
    <property type="entry name" value="ADH_zinc_N_2"/>
    <property type="match status" value="1"/>
</dbReference>
<sequence length="339" mass="36073">MRAWVAHRYGPPEVLRLTELPDPKPGPGQALVRVRAIGLNFADCMARAGVYPNTPRPPFVPGMEVAGEVAALGEGVSEPPVGTPVAAVPIFGGHGEYVVVKASHLRPLPPGLSFVEGASLVVTGLTADHALFTVGRLRPGERVAILAAAGGVGTIAVQMAMRAGAQVLAVASTEAKRELVRQLGAQEVVDYEAYPEALADGVDVVLDSVGGRLFRIGWRALRPDGRYVLFGFASAVGRRRIRYLKAAVELLRMGVVFPRALLQSCRTLSGFNLSLVPHLASHLAERYQVLCEKVASGELKPVIGRVFPFSELPAAHAFLQGRASFGKVVVTVPYLLSRV</sequence>
<organism evidence="2 3">
    <name type="scientific">Thermoanaerobaculum aquaticum</name>
    <dbReference type="NCBI Taxonomy" id="1312852"/>
    <lineage>
        <taxon>Bacteria</taxon>
        <taxon>Pseudomonadati</taxon>
        <taxon>Acidobacteriota</taxon>
        <taxon>Thermoanaerobaculia</taxon>
        <taxon>Thermoanaerobaculales</taxon>
        <taxon>Thermoanaerobaculaceae</taxon>
        <taxon>Thermoanaerobaculum</taxon>
    </lineage>
</organism>
<dbReference type="GO" id="GO:0016491">
    <property type="term" value="F:oxidoreductase activity"/>
    <property type="evidence" value="ECO:0007669"/>
    <property type="project" value="InterPro"/>
</dbReference>
<dbReference type="SUPFAM" id="SSF50129">
    <property type="entry name" value="GroES-like"/>
    <property type="match status" value="1"/>
</dbReference>
<evidence type="ECO:0000259" key="1">
    <source>
        <dbReference type="SMART" id="SM00829"/>
    </source>
</evidence>
<dbReference type="RefSeq" id="WP_038046133.1">
    <property type="nucleotide sequence ID" value="NZ_JMFG01000001.1"/>
</dbReference>
<feature type="domain" description="Enoyl reductase (ER)" evidence="1">
    <location>
        <begin position="10"/>
        <end position="330"/>
    </location>
</feature>
<dbReference type="InterPro" id="IPR051397">
    <property type="entry name" value="Zn-ADH-like_protein"/>
</dbReference>
<dbReference type="AlphaFoldDB" id="A0A062XR44"/>
<protein>
    <recommendedName>
        <fullName evidence="1">Enoyl reductase (ER) domain-containing protein</fullName>
    </recommendedName>
</protein>
<dbReference type="OrthoDB" id="9792162at2"/>
<dbReference type="InterPro" id="IPR036291">
    <property type="entry name" value="NAD(P)-bd_dom_sf"/>
</dbReference>
<dbReference type="SUPFAM" id="SSF51735">
    <property type="entry name" value="NAD(P)-binding Rossmann-fold domains"/>
    <property type="match status" value="1"/>
</dbReference>
<dbReference type="Gene3D" id="3.90.180.10">
    <property type="entry name" value="Medium-chain alcohol dehydrogenases, catalytic domain"/>
    <property type="match status" value="1"/>
</dbReference>
<dbReference type="EMBL" id="JMFG01000001">
    <property type="protein sequence ID" value="KDA55072.1"/>
    <property type="molecule type" value="Genomic_DNA"/>
</dbReference>
<dbReference type="Gene3D" id="3.40.50.720">
    <property type="entry name" value="NAD(P)-binding Rossmann-like Domain"/>
    <property type="match status" value="1"/>
</dbReference>
<dbReference type="Proteomes" id="UP000027284">
    <property type="component" value="Unassembled WGS sequence"/>
</dbReference>
<dbReference type="Pfam" id="PF08240">
    <property type="entry name" value="ADH_N"/>
    <property type="match status" value="1"/>
</dbReference>
<dbReference type="PANTHER" id="PTHR43677">
    <property type="entry name" value="SHORT-CHAIN DEHYDROGENASE/REDUCTASE"/>
    <property type="match status" value="1"/>
</dbReference>
<keyword evidence="3" id="KW-1185">Reference proteome</keyword>
<evidence type="ECO:0000313" key="2">
    <source>
        <dbReference type="EMBL" id="KDA55072.1"/>
    </source>
</evidence>
<proteinExistence type="predicted"/>
<accession>A0A062XR44</accession>
<dbReference type="SMART" id="SM00829">
    <property type="entry name" value="PKS_ER"/>
    <property type="match status" value="1"/>
</dbReference>
<dbReference type="PANTHER" id="PTHR43677:SF4">
    <property type="entry name" value="QUINONE OXIDOREDUCTASE-LIKE PROTEIN 2"/>
    <property type="match status" value="1"/>
</dbReference>
<comment type="caution">
    <text evidence="2">The sequence shown here is derived from an EMBL/GenBank/DDBJ whole genome shotgun (WGS) entry which is preliminary data.</text>
</comment>
<gene>
    <name evidence="2" type="ORF">EG19_00175</name>
</gene>
<evidence type="ECO:0000313" key="3">
    <source>
        <dbReference type="Proteomes" id="UP000027284"/>
    </source>
</evidence>